<dbReference type="GO" id="GO:0004789">
    <property type="term" value="F:thiamine-phosphate diphosphorylase activity"/>
    <property type="evidence" value="ECO:0007669"/>
    <property type="project" value="UniProtKB-UniRule"/>
</dbReference>
<accession>A0A926IF73</accession>
<keyword evidence="5 9" id="KW-0784">Thiamine biosynthesis</keyword>
<sequence length="213" mass="22615">MNFTKSYLKLYAVTDRTWLKGQTLAFQIEEALKGGVTIVQLREKGLSTKAFVQEALAIKAITTRYNVPLIINDNVEVALLSDADGVHLGLDDMSVSKARTLLGPDKIIGASARTIERALEAESEGATYLGVGAIFGTTTKQDAKTITLDLLHSICLATAIPVVAIGGINEANLLQLKGLGISGVAVISSLFAKTDIYVAAQALSKLSQEVIQI</sequence>
<dbReference type="RefSeq" id="WP_177671403.1">
    <property type="nucleotide sequence ID" value="NZ_JACRSY010000023.1"/>
</dbReference>
<evidence type="ECO:0000256" key="10">
    <source>
        <dbReference type="RuleBase" id="RU003826"/>
    </source>
</evidence>
<dbReference type="InterPro" id="IPR036206">
    <property type="entry name" value="ThiamineP_synth_sf"/>
</dbReference>
<dbReference type="Proteomes" id="UP000655830">
    <property type="component" value="Unassembled WGS sequence"/>
</dbReference>
<comment type="pathway">
    <text evidence="1 9 11">Cofactor biosynthesis; thiamine diphosphate biosynthesis; thiamine phosphate from 4-amino-2-methyl-5-diphosphomethylpyrimidine and 4-methyl-5-(2-phosphoethyl)-thiazole: step 1/1.</text>
</comment>
<keyword evidence="14" id="KW-1185">Reference proteome</keyword>
<dbReference type="GO" id="GO:0005737">
    <property type="term" value="C:cytoplasm"/>
    <property type="evidence" value="ECO:0007669"/>
    <property type="project" value="TreeGrafter"/>
</dbReference>
<evidence type="ECO:0000256" key="3">
    <source>
        <dbReference type="ARBA" id="ARBA00022723"/>
    </source>
</evidence>
<dbReference type="Gene3D" id="3.20.20.70">
    <property type="entry name" value="Aldolase class I"/>
    <property type="match status" value="1"/>
</dbReference>
<comment type="cofactor">
    <cofactor evidence="9">
        <name>Mg(2+)</name>
        <dbReference type="ChEBI" id="CHEBI:18420"/>
    </cofactor>
    <text evidence="9">Binds 1 Mg(2+) ion per subunit.</text>
</comment>
<dbReference type="SUPFAM" id="SSF51391">
    <property type="entry name" value="Thiamin phosphate synthase"/>
    <property type="match status" value="1"/>
</dbReference>
<comment type="catalytic activity">
    <reaction evidence="8 9 10">
        <text>2-[(2R,5Z)-2-carboxy-4-methylthiazol-5(2H)-ylidene]ethyl phosphate + 4-amino-2-methyl-5-(diphosphooxymethyl)pyrimidine + 2 H(+) = thiamine phosphate + CO2 + diphosphate</text>
        <dbReference type="Rhea" id="RHEA:47844"/>
        <dbReference type="ChEBI" id="CHEBI:15378"/>
        <dbReference type="ChEBI" id="CHEBI:16526"/>
        <dbReference type="ChEBI" id="CHEBI:33019"/>
        <dbReference type="ChEBI" id="CHEBI:37575"/>
        <dbReference type="ChEBI" id="CHEBI:57841"/>
        <dbReference type="ChEBI" id="CHEBI:62899"/>
        <dbReference type="EC" id="2.5.1.3"/>
    </reaction>
</comment>
<dbReference type="InterPro" id="IPR013785">
    <property type="entry name" value="Aldolase_TIM"/>
</dbReference>
<feature type="binding site" evidence="9">
    <location>
        <begin position="40"/>
        <end position="44"/>
    </location>
    <ligand>
        <name>4-amino-2-methyl-5-(diphosphooxymethyl)pyrimidine</name>
        <dbReference type="ChEBI" id="CHEBI:57841"/>
    </ligand>
</feature>
<evidence type="ECO:0000256" key="1">
    <source>
        <dbReference type="ARBA" id="ARBA00005165"/>
    </source>
</evidence>
<comment type="catalytic activity">
    <reaction evidence="6 9 10">
        <text>4-methyl-5-(2-phosphooxyethyl)-thiazole + 4-amino-2-methyl-5-(diphosphooxymethyl)pyrimidine + H(+) = thiamine phosphate + diphosphate</text>
        <dbReference type="Rhea" id="RHEA:22328"/>
        <dbReference type="ChEBI" id="CHEBI:15378"/>
        <dbReference type="ChEBI" id="CHEBI:33019"/>
        <dbReference type="ChEBI" id="CHEBI:37575"/>
        <dbReference type="ChEBI" id="CHEBI:57841"/>
        <dbReference type="ChEBI" id="CHEBI:58296"/>
        <dbReference type="EC" id="2.5.1.3"/>
    </reaction>
</comment>
<dbReference type="CDD" id="cd00564">
    <property type="entry name" value="TMP_TenI"/>
    <property type="match status" value="1"/>
</dbReference>
<evidence type="ECO:0000313" key="14">
    <source>
        <dbReference type="Proteomes" id="UP000655830"/>
    </source>
</evidence>
<dbReference type="Pfam" id="PF02581">
    <property type="entry name" value="TMP-TENI"/>
    <property type="match status" value="1"/>
</dbReference>
<feature type="binding site" evidence="9">
    <location>
        <position position="73"/>
    </location>
    <ligand>
        <name>Mg(2+)</name>
        <dbReference type="ChEBI" id="CHEBI:18420"/>
    </ligand>
</feature>
<evidence type="ECO:0000256" key="6">
    <source>
        <dbReference type="ARBA" id="ARBA00047334"/>
    </source>
</evidence>
<gene>
    <name evidence="9 13" type="primary">thiE</name>
    <name evidence="13" type="ORF">H8718_13680</name>
</gene>
<dbReference type="AlphaFoldDB" id="A0A926IF73"/>
<evidence type="ECO:0000256" key="8">
    <source>
        <dbReference type="ARBA" id="ARBA00047883"/>
    </source>
</evidence>
<dbReference type="GO" id="GO:0009229">
    <property type="term" value="P:thiamine diphosphate biosynthetic process"/>
    <property type="evidence" value="ECO:0007669"/>
    <property type="project" value="UniProtKB-UniRule"/>
</dbReference>
<keyword evidence="4 9" id="KW-0460">Magnesium</keyword>
<feature type="binding site" evidence="9">
    <location>
        <begin position="137"/>
        <end position="139"/>
    </location>
    <ligand>
        <name>2-[(2R,5Z)-2-carboxy-4-methylthiazol-5(2H)-ylidene]ethyl phosphate</name>
        <dbReference type="ChEBI" id="CHEBI:62899"/>
    </ligand>
</feature>
<dbReference type="InterPro" id="IPR034291">
    <property type="entry name" value="TMP_synthase"/>
</dbReference>
<reference evidence="13" key="1">
    <citation type="submission" date="2020-08" db="EMBL/GenBank/DDBJ databases">
        <title>Genome public.</title>
        <authorList>
            <person name="Liu C."/>
            <person name="Sun Q."/>
        </authorList>
    </citation>
    <scope>NUCLEOTIDE SEQUENCE</scope>
    <source>
        <strain evidence="13">NSJ-12</strain>
    </source>
</reference>
<feature type="binding site" evidence="9">
    <location>
        <position position="111"/>
    </location>
    <ligand>
        <name>4-amino-2-methyl-5-(diphosphooxymethyl)pyrimidine</name>
        <dbReference type="ChEBI" id="CHEBI:57841"/>
    </ligand>
</feature>
<feature type="binding site" evidence="9">
    <location>
        <position position="92"/>
    </location>
    <ligand>
        <name>Mg(2+)</name>
        <dbReference type="ChEBI" id="CHEBI:18420"/>
    </ligand>
</feature>
<dbReference type="EMBL" id="JACRSY010000023">
    <property type="protein sequence ID" value="MBC8580568.1"/>
    <property type="molecule type" value="Genomic_DNA"/>
</dbReference>
<comment type="caution">
    <text evidence="13">The sequence shown here is derived from an EMBL/GenBank/DDBJ whole genome shotgun (WGS) entry which is preliminary data.</text>
</comment>
<evidence type="ECO:0000256" key="2">
    <source>
        <dbReference type="ARBA" id="ARBA00022679"/>
    </source>
</evidence>
<proteinExistence type="inferred from homology"/>
<organism evidence="13 14">
    <name type="scientific">Zhenhengia yiwuensis</name>
    <dbReference type="NCBI Taxonomy" id="2763666"/>
    <lineage>
        <taxon>Bacteria</taxon>
        <taxon>Bacillati</taxon>
        <taxon>Bacillota</taxon>
        <taxon>Clostridia</taxon>
        <taxon>Lachnospirales</taxon>
        <taxon>Lachnospiraceae</taxon>
        <taxon>Zhenhengia</taxon>
    </lineage>
</organism>
<comment type="catalytic activity">
    <reaction evidence="7 9 10">
        <text>2-(2-carboxy-4-methylthiazol-5-yl)ethyl phosphate + 4-amino-2-methyl-5-(diphosphooxymethyl)pyrimidine + 2 H(+) = thiamine phosphate + CO2 + diphosphate</text>
        <dbReference type="Rhea" id="RHEA:47848"/>
        <dbReference type="ChEBI" id="CHEBI:15378"/>
        <dbReference type="ChEBI" id="CHEBI:16526"/>
        <dbReference type="ChEBI" id="CHEBI:33019"/>
        <dbReference type="ChEBI" id="CHEBI:37575"/>
        <dbReference type="ChEBI" id="CHEBI:57841"/>
        <dbReference type="ChEBI" id="CHEBI:62890"/>
        <dbReference type="EC" id="2.5.1.3"/>
    </reaction>
</comment>
<dbReference type="GO" id="GO:0009228">
    <property type="term" value="P:thiamine biosynthetic process"/>
    <property type="evidence" value="ECO:0007669"/>
    <property type="project" value="UniProtKB-KW"/>
</dbReference>
<evidence type="ECO:0000256" key="11">
    <source>
        <dbReference type="RuleBase" id="RU004253"/>
    </source>
</evidence>
<evidence type="ECO:0000256" key="9">
    <source>
        <dbReference type="HAMAP-Rule" id="MF_00097"/>
    </source>
</evidence>
<evidence type="ECO:0000259" key="12">
    <source>
        <dbReference type="Pfam" id="PF02581"/>
    </source>
</evidence>
<name>A0A926IF73_9FIRM</name>
<evidence type="ECO:0000256" key="5">
    <source>
        <dbReference type="ARBA" id="ARBA00022977"/>
    </source>
</evidence>
<evidence type="ECO:0000313" key="13">
    <source>
        <dbReference type="EMBL" id="MBC8580568.1"/>
    </source>
</evidence>
<keyword evidence="2 9" id="KW-0808">Transferase</keyword>
<keyword evidence="3 9" id="KW-0479">Metal-binding</keyword>
<feature type="binding site" evidence="9">
    <location>
        <position position="72"/>
    </location>
    <ligand>
        <name>4-amino-2-methyl-5-(diphosphooxymethyl)pyrimidine</name>
        <dbReference type="ChEBI" id="CHEBI:57841"/>
    </ligand>
</feature>
<dbReference type="FunFam" id="3.20.20.70:FF:000096">
    <property type="entry name" value="Thiamine-phosphate synthase"/>
    <property type="match status" value="1"/>
</dbReference>
<comment type="similarity">
    <text evidence="9 10">Belongs to the thiamine-phosphate synthase family.</text>
</comment>
<dbReference type="PANTHER" id="PTHR20857:SF15">
    <property type="entry name" value="THIAMINE-PHOSPHATE SYNTHASE"/>
    <property type="match status" value="1"/>
</dbReference>
<comment type="function">
    <text evidence="9">Condenses 4-methyl-5-(beta-hydroxyethyl)thiazole monophosphate (THZ-P) and 2-methyl-4-amino-5-hydroxymethyl pyrimidine pyrophosphate (HMP-PP) to form thiamine monophosphate (TMP).</text>
</comment>
<dbReference type="PANTHER" id="PTHR20857">
    <property type="entry name" value="THIAMINE-PHOSPHATE PYROPHOSPHORYLASE"/>
    <property type="match status" value="1"/>
</dbReference>
<dbReference type="InterPro" id="IPR022998">
    <property type="entry name" value="ThiamineP_synth_TenI"/>
</dbReference>
<dbReference type="GO" id="GO:0000287">
    <property type="term" value="F:magnesium ion binding"/>
    <property type="evidence" value="ECO:0007669"/>
    <property type="project" value="UniProtKB-UniRule"/>
</dbReference>
<protein>
    <recommendedName>
        <fullName evidence="9">Thiamine-phosphate synthase</fullName>
        <shortName evidence="9">TP synthase</shortName>
        <shortName evidence="9">TPS</shortName>
        <ecNumber evidence="9">2.5.1.3</ecNumber>
    </recommendedName>
    <alternativeName>
        <fullName evidence="9">Thiamine-phosphate pyrophosphorylase</fullName>
        <shortName evidence="9">TMP pyrophosphorylase</shortName>
        <shortName evidence="9">TMP-PPase</shortName>
    </alternativeName>
</protein>
<evidence type="ECO:0000256" key="4">
    <source>
        <dbReference type="ARBA" id="ARBA00022842"/>
    </source>
</evidence>
<feature type="binding site" evidence="9">
    <location>
        <position position="140"/>
    </location>
    <ligand>
        <name>4-amino-2-methyl-5-(diphosphooxymethyl)pyrimidine</name>
        <dbReference type="ChEBI" id="CHEBI:57841"/>
    </ligand>
</feature>
<feature type="domain" description="Thiamine phosphate synthase/TenI" evidence="12">
    <location>
        <begin position="10"/>
        <end position="190"/>
    </location>
</feature>
<dbReference type="NCBIfam" id="TIGR00693">
    <property type="entry name" value="thiE"/>
    <property type="match status" value="1"/>
</dbReference>
<evidence type="ECO:0000256" key="7">
    <source>
        <dbReference type="ARBA" id="ARBA00047851"/>
    </source>
</evidence>
<dbReference type="EC" id="2.5.1.3" evidence="9"/>
<feature type="binding site" evidence="9">
    <location>
        <position position="167"/>
    </location>
    <ligand>
        <name>2-[(2R,5Z)-2-carboxy-4-methylthiazol-5(2H)-ylidene]ethyl phosphate</name>
        <dbReference type="ChEBI" id="CHEBI:62899"/>
    </ligand>
</feature>
<dbReference type="HAMAP" id="MF_00097">
    <property type="entry name" value="TMP_synthase"/>
    <property type="match status" value="1"/>
</dbReference>
<feature type="binding site" evidence="9">
    <location>
        <begin position="187"/>
        <end position="188"/>
    </location>
    <ligand>
        <name>2-[(2R,5Z)-2-carboxy-4-methylthiazol-5(2H)-ylidene]ethyl phosphate</name>
        <dbReference type="ChEBI" id="CHEBI:62899"/>
    </ligand>
</feature>